<dbReference type="InterPro" id="IPR002364">
    <property type="entry name" value="Quin_OxRdtase/zeta-crystal_CS"/>
</dbReference>
<evidence type="ECO:0000259" key="1">
    <source>
        <dbReference type="SMART" id="SM00829"/>
    </source>
</evidence>
<keyword evidence="3" id="KW-1185">Reference proteome</keyword>
<feature type="domain" description="Enoyl reductase (ER)" evidence="1">
    <location>
        <begin position="10"/>
        <end position="310"/>
    </location>
</feature>
<dbReference type="Pfam" id="PF13602">
    <property type="entry name" value="ADH_zinc_N_2"/>
    <property type="match status" value="1"/>
</dbReference>
<dbReference type="Pfam" id="PF08240">
    <property type="entry name" value="ADH_N"/>
    <property type="match status" value="1"/>
</dbReference>
<dbReference type="Gene3D" id="3.90.180.10">
    <property type="entry name" value="Medium-chain alcohol dehydrogenases, catalytic domain"/>
    <property type="match status" value="1"/>
</dbReference>
<dbReference type="InterPro" id="IPR036291">
    <property type="entry name" value="NAD(P)-bd_dom_sf"/>
</dbReference>
<protein>
    <submittedName>
        <fullName evidence="2">NADP-dependent oxidoreductase</fullName>
    </submittedName>
</protein>
<dbReference type="SUPFAM" id="SSF51735">
    <property type="entry name" value="NAD(P)-binding Rossmann-fold domains"/>
    <property type="match status" value="1"/>
</dbReference>
<dbReference type="SUPFAM" id="SSF50129">
    <property type="entry name" value="GroES-like"/>
    <property type="match status" value="1"/>
</dbReference>
<accession>A0ABR9WEN2</accession>
<reference evidence="3" key="1">
    <citation type="submission" date="2023-07" db="EMBL/GenBank/DDBJ databases">
        <title>Dyadobacter sp. nov 'subterranea' isolated from contaminted grondwater.</title>
        <authorList>
            <person name="Szabo I."/>
            <person name="Al-Omari J."/>
            <person name="Szerdahelyi S.G."/>
            <person name="Rado J."/>
        </authorList>
    </citation>
    <scope>NUCLEOTIDE SEQUENCE [LARGE SCALE GENOMIC DNA]</scope>
    <source>
        <strain evidence="3">UP-52</strain>
    </source>
</reference>
<comment type="caution">
    <text evidence="2">The sequence shown here is derived from an EMBL/GenBank/DDBJ whole genome shotgun (WGS) entry which is preliminary data.</text>
</comment>
<evidence type="ECO:0000313" key="3">
    <source>
        <dbReference type="Proteomes" id="UP000634134"/>
    </source>
</evidence>
<dbReference type="PANTHER" id="PTHR44013:SF1">
    <property type="entry name" value="ZINC-TYPE ALCOHOL DEHYDROGENASE-LIKE PROTEIN C16A3.02C"/>
    <property type="match status" value="1"/>
</dbReference>
<dbReference type="PROSITE" id="PS01162">
    <property type="entry name" value="QOR_ZETA_CRYSTAL"/>
    <property type="match status" value="1"/>
</dbReference>
<dbReference type="EMBL" id="JACYGY010000001">
    <property type="protein sequence ID" value="MBE9463958.1"/>
    <property type="molecule type" value="Genomic_DNA"/>
</dbReference>
<dbReference type="Gene3D" id="3.40.50.720">
    <property type="entry name" value="NAD(P)-binding Rossmann-like Domain"/>
    <property type="match status" value="1"/>
</dbReference>
<evidence type="ECO:0000313" key="2">
    <source>
        <dbReference type="EMBL" id="MBE9463958.1"/>
    </source>
</evidence>
<dbReference type="InterPro" id="IPR013154">
    <property type="entry name" value="ADH-like_N"/>
</dbReference>
<dbReference type="CDD" id="cd05289">
    <property type="entry name" value="MDR_like_2"/>
    <property type="match status" value="1"/>
</dbReference>
<dbReference type="InterPro" id="IPR020843">
    <property type="entry name" value="ER"/>
</dbReference>
<organism evidence="2 3">
    <name type="scientific">Dyadobacter subterraneus</name>
    <dbReference type="NCBI Taxonomy" id="2773304"/>
    <lineage>
        <taxon>Bacteria</taxon>
        <taxon>Pseudomonadati</taxon>
        <taxon>Bacteroidota</taxon>
        <taxon>Cytophagia</taxon>
        <taxon>Cytophagales</taxon>
        <taxon>Spirosomataceae</taxon>
        <taxon>Dyadobacter</taxon>
    </lineage>
</organism>
<name>A0ABR9WEN2_9BACT</name>
<gene>
    <name evidence="2" type="ORF">IEE83_18905</name>
</gene>
<dbReference type="InterPro" id="IPR011032">
    <property type="entry name" value="GroES-like_sf"/>
</dbReference>
<dbReference type="Proteomes" id="UP000634134">
    <property type="component" value="Unassembled WGS sequence"/>
</dbReference>
<dbReference type="SMART" id="SM00829">
    <property type="entry name" value="PKS_ER"/>
    <property type="match status" value="1"/>
</dbReference>
<proteinExistence type="predicted"/>
<dbReference type="InterPro" id="IPR052733">
    <property type="entry name" value="Chloroplast_QOR"/>
</dbReference>
<sequence>MKTIVLVEPGSTANLKIKEVSVPEIKIDEVLIKVKSISINPVDAKTRQGGGVYKYGNVSKQTELVLGWDISGVVTESKSGLFNVGDEVFGMVNFPGVGNAYAEYIAAPAEHLALKPAEISHDEAAAATLAPLTALQVFTDAGIKKGDRVLIHAASGGVGHYAVQLAKYLGAYVIGTSSATNKDFVLSLGVDEHIDYQTQTLADSTKDIDFVLDCLGPDNIINSLPVIKNGGKIISIVTQFNDALTEKLKPGNIDGKFMLVKSNGKDMHFLAKLLAEGKLKSHVSKTFSFDQMAEAHEQIESARTVGKIVVNV</sequence>
<dbReference type="PANTHER" id="PTHR44013">
    <property type="entry name" value="ZINC-TYPE ALCOHOL DEHYDROGENASE-LIKE PROTEIN C16A3.02C"/>
    <property type="match status" value="1"/>
</dbReference>
<dbReference type="RefSeq" id="WP_194122051.1">
    <property type="nucleotide sequence ID" value="NZ_JACYGY010000001.1"/>
</dbReference>